<comment type="caution">
    <text evidence="2">The sequence shown here is derived from an EMBL/GenBank/DDBJ whole genome shotgun (WGS) entry which is preliminary data.</text>
</comment>
<feature type="compositionally biased region" description="Basic and acidic residues" evidence="1">
    <location>
        <begin position="70"/>
        <end position="80"/>
    </location>
</feature>
<dbReference type="EMBL" id="VWYW01000214">
    <property type="protein sequence ID" value="NXF07504.1"/>
    <property type="molecule type" value="Genomic_DNA"/>
</dbReference>
<evidence type="ECO:0000313" key="2">
    <source>
        <dbReference type="EMBL" id="NXF07504.1"/>
    </source>
</evidence>
<evidence type="ECO:0000313" key="3">
    <source>
        <dbReference type="Proteomes" id="UP000567624"/>
    </source>
</evidence>
<keyword evidence="3" id="KW-1185">Reference proteome</keyword>
<proteinExistence type="predicted"/>
<dbReference type="Proteomes" id="UP000567624">
    <property type="component" value="Unassembled WGS sequence"/>
</dbReference>
<accession>A0A7K8QR90</accession>
<dbReference type="PANTHER" id="PTHR15225:SF8">
    <property type="entry name" value="RNA-BINDING PROTEIN 43"/>
    <property type="match status" value="1"/>
</dbReference>
<protein>
    <submittedName>
        <fullName evidence="2">RBM43 protein</fullName>
    </submittedName>
</protein>
<reference evidence="2 3" key="1">
    <citation type="submission" date="2019-09" db="EMBL/GenBank/DDBJ databases">
        <title>Bird 10,000 Genomes (B10K) Project - Family phase.</title>
        <authorList>
            <person name="Zhang G."/>
        </authorList>
    </citation>
    <scope>NUCLEOTIDE SEQUENCE [LARGE SCALE GENOMIC DNA]</scope>
    <source>
        <strain evidence="2">B10K-CU-031-20</strain>
    </source>
</reference>
<feature type="compositionally biased region" description="Basic and acidic residues" evidence="1">
    <location>
        <begin position="87"/>
        <end position="96"/>
    </location>
</feature>
<organism evidence="2 3">
    <name type="scientific">Smithornis capensis</name>
    <dbReference type="NCBI Taxonomy" id="363769"/>
    <lineage>
        <taxon>Eukaryota</taxon>
        <taxon>Metazoa</taxon>
        <taxon>Chordata</taxon>
        <taxon>Craniata</taxon>
        <taxon>Vertebrata</taxon>
        <taxon>Euteleostomi</taxon>
        <taxon>Archelosauria</taxon>
        <taxon>Archosauria</taxon>
        <taxon>Dinosauria</taxon>
        <taxon>Saurischia</taxon>
        <taxon>Theropoda</taxon>
        <taxon>Coelurosauria</taxon>
        <taxon>Aves</taxon>
        <taxon>Neognathae</taxon>
        <taxon>Neoaves</taxon>
        <taxon>Telluraves</taxon>
        <taxon>Australaves</taxon>
        <taxon>Passeriformes</taxon>
        <taxon>Eurylaimidae</taxon>
        <taxon>Smithornis</taxon>
    </lineage>
</organism>
<dbReference type="PANTHER" id="PTHR15225">
    <property type="entry name" value="INTERFERON-INDUCED PROTEIN 35/NMI N-MYC/STAT INTERACTING PROTEIN"/>
    <property type="match status" value="1"/>
</dbReference>
<feature type="non-terminal residue" evidence="2">
    <location>
        <position position="1"/>
    </location>
</feature>
<dbReference type="AlphaFoldDB" id="A0A7K8QR90"/>
<name>A0A7K8QR90_9PASS</name>
<sequence>QVFSSVTCILNMSVFKDWFVLEDLVEEMKKQSPALNFGPLQPNGQVAVQGSFPAIKGLRDHLLLKAKSLSEKGQRKESKSCQKPRRRLQEHGRTTETRNSVCDGEKQVVVLDTDIYHFMRHLYPWIFPVNGDVVISDVIDGDVTTVCVESARKAEAGQVLSVRKRIESQSLKLHQTLRRERISYEGHSRDEKQRYKQVCERLKDLYPHVLVIPYDTHIDFIGFPSEVFEFTKKVIR</sequence>
<evidence type="ECO:0000256" key="1">
    <source>
        <dbReference type="SAM" id="MobiDB-lite"/>
    </source>
</evidence>
<feature type="non-terminal residue" evidence="2">
    <location>
        <position position="236"/>
    </location>
</feature>
<feature type="region of interest" description="Disordered" evidence="1">
    <location>
        <begin position="70"/>
        <end position="99"/>
    </location>
</feature>
<gene>
    <name evidence="2" type="primary">Rbm43_0</name>
    <name evidence="2" type="ORF">SMICAP_R06803</name>
</gene>